<dbReference type="InterPro" id="IPR003961">
    <property type="entry name" value="FN3_dom"/>
</dbReference>
<comment type="caution">
    <text evidence="3">The sequence shown here is derived from an EMBL/GenBank/DDBJ whole genome shotgun (WGS) entry which is preliminary data.</text>
</comment>
<dbReference type="Proteomes" id="UP001174909">
    <property type="component" value="Unassembled WGS sequence"/>
</dbReference>
<keyword evidence="4" id="KW-1185">Reference proteome</keyword>
<dbReference type="AlphaFoldDB" id="A0AA35RQN9"/>
<keyword evidence="1" id="KW-0677">Repeat</keyword>
<protein>
    <submittedName>
        <fullName evidence="3">Protein sidekick-2</fullName>
    </submittedName>
</protein>
<dbReference type="InterPro" id="IPR036116">
    <property type="entry name" value="FN3_sf"/>
</dbReference>
<dbReference type="CDD" id="cd00063">
    <property type="entry name" value="FN3"/>
    <property type="match status" value="1"/>
</dbReference>
<dbReference type="PRINTS" id="PR00014">
    <property type="entry name" value="FNTYPEIII"/>
</dbReference>
<proteinExistence type="predicted"/>
<feature type="domain" description="Fibronectin type-III" evidence="2">
    <location>
        <begin position="1"/>
        <end position="92"/>
    </location>
</feature>
<name>A0AA35RQN9_GEOBA</name>
<dbReference type="Gene3D" id="2.60.40.10">
    <property type="entry name" value="Immunoglobulins"/>
    <property type="match status" value="1"/>
</dbReference>
<dbReference type="Pfam" id="PF00041">
    <property type="entry name" value="fn3"/>
    <property type="match status" value="1"/>
</dbReference>
<evidence type="ECO:0000313" key="3">
    <source>
        <dbReference type="EMBL" id="CAI8015950.1"/>
    </source>
</evidence>
<evidence type="ECO:0000256" key="1">
    <source>
        <dbReference type="ARBA" id="ARBA00022737"/>
    </source>
</evidence>
<dbReference type="PROSITE" id="PS50853">
    <property type="entry name" value="FN3"/>
    <property type="match status" value="1"/>
</dbReference>
<dbReference type="FunFam" id="2.60.40.10:FF:000028">
    <property type="entry name" value="Neuronal cell adhesion molecule"/>
    <property type="match status" value="1"/>
</dbReference>
<dbReference type="InterPro" id="IPR013783">
    <property type="entry name" value="Ig-like_fold"/>
</dbReference>
<gene>
    <name evidence="3" type="ORF">GBAR_LOCUS9849</name>
</gene>
<reference evidence="3" key="1">
    <citation type="submission" date="2023-03" db="EMBL/GenBank/DDBJ databases">
        <authorList>
            <person name="Steffen K."/>
            <person name="Cardenas P."/>
        </authorList>
    </citation>
    <scope>NUCLEOTIDE SEQUENCE</scope>
</reference>
<sequence>MTFATSYSITINWELVPCEHRNGDITGYSVRYGEMGTNMTHTTVLNITGASVTEATISNLTLSTTYSIQVAAVNSAGTGVLSNATLVKTFEKSVHLSFRQKVIANNSYVILDDIGHTDDTALVCHTNYPPPHGNANSDGDWYAPNGKRVGGDNRPGDLGFVRNRGPHVVRLKRSTAGTPLEGIYRCVIQDHTKKKKTVNVRL</sequence>
<evidence type="ECO:0000313" key="4">
    <source>
        <dbReference type="Proteomes" id="UP001174909"/>
    </source>
</evidence>
<dbReference type="SUPFAM" id="SSF49265">
    <property type="entry name" value="Fibronectin type III"/>
    <property type="match status" value="1"/>
</dbReference>
<evidence type="ECO:0000259" key="2">
    <source>
        <dbReference type="PROSITE" id="PS50853"/>
    </source>
</evidence>
<feature type="non-terminal residue" evidence="3">
    <location>
        <position position="202"/>
    </location>
</feature>
<accession>A0AA35RQN9</accession>
<organism evidence="3 4">
    <name type="scientific">Geodia barretti</name>
    <name type="common">Barrett's horny sponge</name>
    <dbReference type="NCBI Taxonomy" id="519541"/>
    <lineage>
        <taxon>Eukaryota</taxon>
        <taxon>Metazoa</taxon>
        <taxon>Porifera</taxon>
        <taxon>Demospongiae</taxon>
        <taxon>Heteroscleromorpha</taxon>
        <taxon>Tetractinellida</taxon>
        <taxon>Astrophorina</taxon>
        <taxon>Geodiidae</taxon>
        <taxon>Geodia</taxon>
    </lineage>
</organism>
<dbReference type="EMBL" id="CASHTH010001483">
    <property type="protein sequence ID" value="CAI8015950.1"/>
    <property type="molecule type" value="Genomic_DNA"/>
</dbReference>